<dbReference type="RefSeq" id="WP_143744853.1">
    <property type="nucleotide sequence ID" value="NZ_LMVN01000011.1"/>
</dbReference>
<comment type="caution">
    <text evidence="1">The sequence shown here is derived from an EMBL/GenBank/DDBJ whole genome shotgun (WGS) entry which is preliminary data.</text>
</comment>
<dbReference type="AlphaFoldDB" id="A0A2V2BPS3"/>
<name>A0A2V2BPS3_9EURY</name>
<sequence>MRKKINKNYPILFNRINWQILEENMEELFEFQKQHDDILIPENFRPFNVENDPEGIYEKYVKKIIKTIMQTCRKKWGPYRRDPKSNTYDDVYEFLQKYPEWEKLVYYDENLNDIYDEYLTIRIDKTLPVKFNRINWKKVDEKIDRIYEIFINQKEKITVPDILFIDYRELKEVSNHYKTISQEIWEYYFNERFEKKNPVLHEYGWNNSGFRNYDGFYYFIKDYPELGDIVYFDPDKE</sequence>
<gene>
    <name evidence="1" type="ORF">MSCUN_10010</name>
</gene>
<organism evidence="1 2">
    <name type="scientific">Methanosphaera cuniculi</name>
    <dbReference type="NCBI Taxonomy" id="1077256"/>
    <lineage>
        <taxon>Archaea</taxon>
        <taxon>Methanobacteriati</taxon>
        <taxon>Methanobacteriota</taxon>
        <taxon>Methanomada group</taxon>
        <taxon>Methanobacteria</taxon>
        <taxon>Methanobacteriales</taxon>
        <taxon>Methanobacteriaceae</taxon>
        <taxon>Methanosphaera</taxon>
    </lineage>
</organism>
<protein>
    <submittedName>
        <fullName evidence="1">Uncharacterized protein</fullName>
    </submittedName>
</protein>
<reference evidence="1 2" key="1">
    <citation type="submission" date="2016-04" db="EMBL/GenBank/DDBJ databases">
        <title>Genome sequence of Methanosphaera cuniculi DSM 4103.</title>
        <authorList>
            <person name="Poehlein A."/>
            <person name="Seedorf H."/>
            <person name="Daniel R."/>
        </authorList>
    </citation>
    <scope>NUCLEOTIDE SEQUENCE [LARGE SCALE GENOMIC DNA]</scope>
    <source>
        <strain evidence="1 2">DSM 4103</strain>
    </source>
</reference>
<evidence type="ECO:0000313" key="2">
    <source>
        <dbReference type="Proteomes" id="UP000246004"/>
    </source>
</evidence>
<dbReference type="EMBL" id="LWMS01000031">
    <property type="protein sequence ID" value="PWL08070.1"/>
    <property type="molecule type" value="Genomic_DNA"/>
</dbReference>
<proteinExistence type="predicted"/>
<dbReference type="Proteomes" id="UP000246004">
    <property type="component" value="Unassembled WGS sequence"/>
</dbReference>
<accession>A0A2V2BPS3</accession>
<evidence type="ECO:0000313" key="1">
    <source>
        <dbReference type="EMBL" id="PWL08070.1"/>
    </source>
</evidence>